<dbReference type="PANTHER" id="PTHR10039:SF16">
    <property type="entry name" value="GPI INOSITOL-DEACYLASE"/>
    <property type="match status" value="1"/>
</dbReference>
<feature type="domain" description="Nephrocystin 3-like N-terminal" evidence="2">
    <location>
        <begin position="83"/>
        <end position="236"/>
    </location>
</feature>
<evidence type="ECO:0000259" key="2">
    <source>
        <dbReference type="Pfam" id="PF24883"/>
    </source>
</evidence>
<dbReference type="InterPro" id="IPR056884">
    <property type="entry name" value="NPHP3-like_N"/>
</dbReference>
<dbReference type="EMBL" id="JAACJK010000003">
    <property type="protein sequence ID" value="KAF5340755.1"/>
    <property type="molecule type" value="Genomic_DNA"/>
</dbReference>
<proteinExistence type="predicted"/>
<protein>
    <recommendedName>
        <fullName evidence="2">Nephrocystin 3-like N-terminal domain-containing protein</fullName>
    </recommendedName>
</protein>
<dbReference type="AlphaFoldDB" id="A0A8H5CFC6"/>
<keyword evidence="4" id="KW-1185">Reference proteome</keyword>
<name>A0A8H5CFC6_9AGAR</name>
<evidence type="ECO:0000256" key="1">
    <source>
        <dbReference type="ARBA" id="ARBA00022737"/>
    </source>
</evidence>
<keyword evidence="1" id="KW-0677">Repeat</keyword>
<sequence length="420" mass="46299">MDNTVAPRGHLDSTQNFFTGASNVSARDISIVNAGRDIINIHSAAPMSGAGAEATVDEVLAWLKGANFRAIHRLSLEARMEKTGTWLVATFEFGEFVRKKGTVVWATGLLPRQHYSAISIEHLEDIFYGQNIAIVYAFLRYSEKLTLHDIIAGMLSQLVRSDTTAFTHILPTYQRSKKFGDVLSCSEAVKALKGILGLFSDAFIVIDGLDEVDDGTKDGLLRVVTSLQAHVLITCRPLDLFKRRHTPHALHIPIQAQTGDIEIYVTERIKESTVLANILSENPTIAARFSTLVKEKSQGMFLLARLQVELVLERCTTVGSLLKALDALPSGVADMYRATMERISAQSEEAVSVAHRTFIWLLHACDGLTIKALQHALAFSYNDLVFDEDNVVSLSTLLLICCGLVTVEKEAGEDVVRFIR</sequence>
<reference evidence="3 4" key="1">
    <citation type="journal article" date="2020" name="ISME J.">
        <title>Uncovering the hidden diversity of litter-decomposition mechanisms in mushroom-forming fungi.</title>
        <authorList>
            <person name="Floudas D."/>
            <person name="Bentzer J."/>
            <person name="Ahren D."/>
            <person name="Johansson T."/>
            <person name="Persson P."/>
            <person name="Tunlid A."/>
        </authorList>
    </citation>
    <scope>NUCLEOTIDE SEQUENCE [LARGE SCALE GENOMIC DNA]</scope>
    <source>
        <strain evidence="3 4">CBS 175.51</strain>
    </source>
</reference>
<comment type="caution">
    <text evidence="3">The sequence shown here is derived from an EMBL/GenBank/DDBJ whole genome shotgun (WGS) entry which is preliminary data.</text>
</comment>
<accession>A0A8H5CFC6</accession>
<organism evidence="3 4">
    <name type="scientific">Ephemerocybe angulata</name>
    <dbReference type="NCBI Taxonomy" id="980116"/>
    <lineage>
        <taxon>Eukaryota</taxon>
        <taxon>Fungi</taxon>
        <taxon>Dikarya</taxon>
        <taxon>Basidiomycota</taxon>
        <taxon>Agaricomycotina</taxon>
        <taxon>Agaricomycetes</taxon>
        <taxon>Agaricomycetidae</taxon>
        <taxon>Agaricales</taxon>
        <taxon>Agaricineae</taxon>
        <taxon>Psathyrellaceae</taxon>
        <taxon>Ephemerocybe</taxon>
    </lineage>
</organism>
<evidence type="ECO:0000313" key="3">
    <source>
        <dbReference type="EMBL" id="KAF5340755.1"/>
    </source>
</evidence>
<dbReference type="Proteomes" id="UP000541558">
    <property type="component" value="Unassembled WGS sequence"/>
</dbReference>
<evidence type="ECO:0000313" key="4">
    <source>
        <dbReference type="Proteomes" id="UP000541558"/>
    </source>
</evidence>
<dbReference type="PANTHER" id="PTHR10039">
    <property type="entry name" value="AMELOGENIN"/>
    <property type="match status" value="1"/>
</dbReference>
<gene>
    <name evidence="3" type="ORF">D9611_007499</name>
</gene>
<dbReference type="OrthoDB" id="7464126at2759"/>
<dbReference type="Pfam" id="PF24883">
    <property type="entry name" value="NPHP3_N"/>
    <property type="match status" value="1"/>
</dbReference>